<dbReference type="Gene3D" id="4.10.280.10">
    <property type="entry name" value="Helix-loop-helix DNA-binding domain"/>
    <property type="match status" value="1"/>
</dbReference>
<dbReference type="InterPro" id="IPR036638">
    <property type="entry name" value="HLH_DNA-bd_sf"/>
</dbReference>
<accession>A0AA96LG68</accession>
<organism evidence="2 3">
    <name type="scientific">Paenibacillus aurantius</name>
    <dbReference type="NCBI Taxonomy" id="2918900"/>
    <lineage>
        <taxon>Bacteria</taxon>
        <taxon>Bacillati</taxon>
        <taxon>Bacillota</taxon>
        <taxon>Bacilli</taxon>
        <taxon>Bacillales</taxon>
        <taxon>Paenibacillaceae</taxon>
        <taxon>Paenibacillus</taxon>
    </lineage>
</organism>
<gene>
    <name evidence="2" type="ORF">MJA45_06275</name>
</gene>
<dbReference type="GO" id="GO:0046983">
    <property type="term" value="F:protein dimerization activity"/>
    <property type="evidence" value="ECO:0007669"/>
    <property type="project" value="InterPro"/>
</dbReference>
<dbReference type="Pfam" id="PF09388">
    <property type="entry name" value="SpoOE-like"/>
    <property type="match status" value="1"/>
</dbReference>
<reference evidence="2 3" key="1">
    <citation type="submission" date="2022-02" db="EMBL/GenBank/DDBJ databases">
        <title>Paenibacillus sp. MBLB1776 Whole Genome Shotgun Sequencing.</title>
        <authorList>
            <person name="Hwang C.Y."/>
            <person name="Cho E.-S."/>
            <person name="Seo M.-J."/>
        </authorList>
    </citation>
    <scope>NUCLEOTIDE SEQUENCE [LARGE SCALE GENOMIC DNA]</scope>
    <source>
        <strain evidence="2 3">MBLB1776</strain>
    </source>
</reference>
<dbReference type="AlphaFoldDB" id="A0AA96LG68"/>
<dbReference type="InterPro" id="IPR018540">
    <property type="entry name" value="Spo0E-like"/>
</dbReference>
<protein>
    <submittedName>
        <fullName evidence="2">Aspartyl-phosphate phosphatase Spo0E family protein</fullName>
    </submittedName>
</protein>
<dbReference type="KEGG" id="paun:MJA45_06275"/>
<evidence type="ECO:0000313" key="2">
    <source>
        <dbReference type="EMBL" id="WNQ12634.1"/>
    </source>
</evidence>
<sequence>MTLLMERNQRINSEIELARQKMVHLTNELGFLHPDVVKCSENLDELLLEFYRMNRVEQRV</sequence>
<evidence type="ECO:0000313" key="3">
    <source>
        <dbReference type="Proteomes" id="UP001305702"/>
    </source>
</evidence>
<keyword evidence="3" id="KW-1185">Reference proteome</keyword>
<name>A0AA96LG68_9BACL</name>
<dbReference type="Proteomes" id="UP001305702">
    <property type="component" value="Chromosome"/>
</dbReference>
<dbReference type="RefSeq" id="WP_315606412.1">
    <property type="nucleotide sequence ID" value="NZ_CP130318.1"/>
</dbReference>
<dbReference type="SUPFAM" id="SSF140500">
    <property type="entry name" value="BAS1536-like"/>
    <property type="match status" value="1"/>
</dbReference>
<dbReference type="InterPro" id="IPR037208">
    <property type="entry name" value="Spo0E-like_sf"/>
</dbReference>
<dbReference type="GO" id="GO:0043937">
    <property type="term" value="P:regulation of sporulation"/>
    <property type="evidence" value="ECO:0007669"/>
    <property type="project" value="InterPro"/>
</dbReference>
<proteinExistence type="predicted"/>
<keyword evidence="1" id="KW-0175">Coiled coil</keyword>
<dbReference type="EMBL" id="CP130318">
    <property type="protein sequence ID" value="WNQ12634.1"/>
    <property type="molecule type" value="Genomic_DNA"/>
</dbReference>
<evidence type="ECO:0000256" key="1">
    <source>
        <dbReference type="SAM" id="Coils"/>
    </source>
</evidence>
<feature type="coiled-coil region" evidence="1">
    <location>
        <begin position="1"/>
        <end position="28"/>
    </location>
</feature>